<feature type="domain" description="SH3" evidence="5">
    <location>
        <begin position="237"/>
        <end position="298"/>
    </location>
</feature>
<organism evidence="7 8">
    <name type="scientific">Ameiurus melas</name>
    <name type="common">Black bullhead</name>
    <name type="synonym">Silurus melas</name>
    <dbReference type="NCBI Taxonomy" id="219545"/>
    <lineage>
        <taxon>Eukaryota</taxon>
        <taxon>Metazoa</taxon>
        <taxon>Chordata</taxon>
        <taxon>Craniata</taxon>
        <taxon>Vertebrata</taxon>
        <taxon>Euteleostomi</taxon>
        <taxon>Actinopterygii</taxon>
        <taxon>Neopterygii</taxon>
        <taxon>Teleostei</taxon>
        <taxon>Ostariophysi</taxon>
        <taxon>Siluriformes</taxon>
        <taxon>Ictaluridae</taxon>
        <taxon>Ameiurus</taxon>
    </lineage>
</organism>
<dbReference type="Pfam" id="PF12485">
    <property type="entry name" value="SPIDER"/>
    <property type="match status" value="1"/>
</dbReference>
<dbReference type="SUPFAM" id="SSF50044">
    <property type="entry name" value="SH3-domain"/>
    <property type="match status" value="1"/>
</dbReference>
<dbReference type="InterPro" id="IPR051725">
    <property type="entry name" value="SAM-SH3_domain_protein"/>
</dbReference>
<dbReference type="Gene3D" id="1.10.150.50">
    <property type="entry name" value="Transcription Factor, Ets-1"/>
    <property type="match status" value="1"/>
</dbReference>
<dbReference type="EMBL" id="JAAGNN010000008">
    <property type="protein sequence ID" value="KAF4086421.1"/>
    <property type="molecule type" value="Genomic_DNA"/>
</dbReference>
<feature type="region of interest" description="Disordered" evidence="4">
    <location>
        <begin position="1"/>
        <end position="22"/>
    </location>
</feature>
<feature type="region of interest" description="Disordered" evidence="4">
    <location>
        <begin position="177"/>
        <end position="228"/>
    </location>
</feature>
<feature type="domain" description="SAM" evidence="6">
    <location>
        <begin position="323"/>
        <end position="387"/>
    </location>
</feature>
<evidence type="ECO:0000259" key="5">
    <source>
        <dbReference type="PROSITE" id="PS50002"/>
    </source>
</evidence>
<comment type="caution">
    <text evidence="7">The sequence shown here is derived from an EMBL/GenBank/DDBJ whole genome shotgun (WGS) entry which is preliminary data.</text>
</comment>
<dbReference type="Proteomes" id="UP000593565">
    <property type="component" value="Unassembled WGS sequence"/>
</dbReference>
<evidence type="ECO:0000313" key="7">
    <source>
        <dbReference type="EMBL" id="KAF4086421.1"/>
    </source>
</evidence>
<reference evidence="7 8" key="1">
    <citation type="submission" date="2020-02" db="EMBL/GenBank/DDBJ databases">
        <title>A chromosome-scale genome assembly of the black bullhead catfish (Ameiurus melas).</title>
        <authorList>
            <person name="Wen M."/>
            <person name="Zham M."/>
            <person name="Cabau C."/>
            <person name="Klopp C."/>
            <person name="Donnadieu C."/>
            <person name="Roques C."/>
            <person name="Bouchez O."/>
            <person name="Lampietro C."/>
            <person name="Jouanno E."/>
            <person name="Herpin A."/>
            <person name="Louis A."/>
            <person name="Berthelot C."/>
            <person name="Parey E."/>
            <person name="Roest-Crollius H."/>
            <person name="Braasch I."/>
            <person name="Postlethwait J."/>
            <person name="Robinson-Rechavi M."/>
            <person name="Echchiki A."/>
            <person name="Begum T."/>
            <person name="Montfort J."/>
            <person name="Schartl M."/>
            <person name="Bobe J."/>
            <person name="Guiguen Y."/>
        </authorList>
    </citation>
    <scope>NUCLEOTIDE SEQUENCE [LARGE SCALE GENOMIC DNA]</scope>
    <source>
        <strain evidence="7">M_S1</strain>
        <tissue evidence="7">Blood</tissue>
    </source>
</reference>
<evidence type="ECO:0008006" key="9">
    <source>
        <dbReference type="Google" id="ProtNLM"/>
    </source>
</evidence>
<evidence type="ECO:0000259" key="6">
    <source>
        <dbReference type="PROSITE" id="PS50105"/>
    </source>
</evidence>
<proteinExistence type="predicted"/>
<dbReference type="InterPro" id="IPR013761">
    <property type="entry name" value="SAM/pointed_sf"/>
</dbReference>
<evidence type="ECO:0000256" key="2">
    <source>
        <dbReference type="ARBA" id="ARBA00022553"/>
    </source>
</evidence>
<gene>
    <name evidence="7" type="ORF">AMELA_G00105850</name>
</gene>
<dbReference type="SMART" id="SM00454">
    <property type="entry name" value="SAM"/>
    <property type="match status" value="1"/>
</dbReference>
<feature type="region of interest" description="Disordered" evidence="4">
    <location>
        <begin position="300"/>
        <end position="321"/>
    </location>
</feature>
<keyword evidence="2" id="KW-0597">Phosphoprotein</keyword>
<dbReference type="PANTHER" id="PTHR12301:SF4">
    <property type="entry name" value="SAM DOMAIN-CONTAINING PROTEIN SAMSN-1"/>
    <property type="match status" value="1"/>
</dbReference>
<evidence type="ECO:0000313" key="8">
    <source>
        <dbReference type="Proteomes" id="UP000593565"/>
    </source>
</evidence>
<dbReference type="InterPro" id="IPR036028">
    <property type="entry name" value="SH3-like_dom_sf"/>
</dbReference>
<evidence type="ECO:0000256" key="1">
    <source>
        <dbReference type="ARBA" id="ARBA00022443"/>
    </source>
</evidence>
<dbReference type="PANTHER" id="PTHR12301">
    <property type="entry name" value="SAM-DOMAIN, SH3 AND NUCLEAR LOCALIZATION SIGNALS PROTEIN RELATED"/>
    <property type="match status" value="1"/>
</dbReference>
<dbReference type="PROSITE" id="PS50105">
    <property type="entry name" value="SAM_DOMAIN"/>
    <property type="match status" value="1"/>
</dbReference>
<evidence type="ECO:0000256" key="3">
    <source>
        <dbReference type="PROSITE-ProRule" id="PRU00192"/>
    </source>
</evidence>
<dbReference type="AlphaFoldDB" id="A0A7J6AWS1"/>
<keyword evidence="1 3" id="KW-0728">SH3 domain</keyword>
<evidence type="ECO:0000256" key="4">
    <source>
        <dbReference type="SAM" id="MobiDB-lite"/>
    </source>
</evidence>
<feature type="region of interest" description="Disordered" evidence="4">
    <location>
        <begin position="124"/>
        <end position="160"/>
    </location>
</feature>
<keyword evidence="8" id="KW-1185">Reference proteome</keyword>
<dbReference type="Pfam" id="PF07647">
    <property type="entry name" value="SAM_2"/>
    <property type="match status" value="1"/>
</dbReference>
<dbReference type="Gene3D" id="2.30.30.40">
    <property type="entry name" value="SH3 Domains"/>
    <property type="match status" value="1"/>
</dbReference>
<dbReference type="InterPro" id="IPR001452">
    <property type="entry name" value="SH3_domain"/>
</dbReference>
<sequence>MQRTQKSHYGRPETRTSAPTNANSQLALWSVGDGHVIPLYQENSSLSMRPRQIHECWTNPTDHLLAWTPRLHIFHRPLTEYHAHTEDFSLNSMADGRSWKDGMVRSITSVDLRVTGRSTSFGKFDGFRHPHSPAKIEEDGTTLAEGESGAERKDKQHGLGKKMKAIALTMRIGKKHVKSCSEDAGDDTERETEGGRESSSQLGKTPNHSSNSIESLSSGQSSSGATTGSLDASYTGPFCGRARVHTDFFPSPYDTDSLNLKVGDIINIISKPPMGIWTGLLNSKVGNFKFIYVDVLQEKEKNEEEEEEEETPQIRPQRLSKRPRPKTLLELLERLHLQEYVSTLLLNGYQSVDDLKHLKEKHLIELNITDPEHRHKLLAASEVIYDMGRGELDETKCEEDDEEASDCPRDSGCFIPNDCADTSREEADIH</sequence>
<dbReference type="CDD" id="cd11822">
    <property type="entry name" value="SH3_SASH_like"/>
    <property type="match status" value="1"/>
</dbReference>
<dbReference type="PROSITE" id="PS50002">
    <property type="entry name" value="SH3"/>
    <property type="match status" value="1"/>
</dbReference>
<dbReference type="SUPFAM" id="SSF47769">
    <property type="entry name" value="SAM/Pointed domain"/>
    <property type="match status" value="1"/>
</dbReference>
<protein>
    <recommendedName>
        <fullName evidence="9">SAM domain-containing protein SAMSN-1</fullName>
    </recommendedName>
</protein>
<feature type="compositionally biased region" description="Low complexity" evidence="4">
    <location>
        <begin position="209"/>
        <end position="228"/>
    </location>
</feature>
<dbReference type="InterPro" id="IPR021090">
    <property type="entry name" value="SPIDER"/>
</dbReference>
<dbReference type="InterPro" id="IPR001660">
    <property type="entry name" value="SAM"/>
</dbReference>
<accession>A0A7J6AWS1</accession>
<name>A0A7J6AWS1_AMEME</name>